<comment type="similarity">
    <text evidence="1 8 9">Belongs to the FGGY kinase family.</text>
</comment>
<feature type="binding site" evidence="8">
    <location>
        <begin position="81"/>
        <end position="82"/>
    </location>
    <ligand>
        <name>substrate</name>
    </ligand>
</feature>
<proteinExistence type="inferred from homology"/>
<evidence type="ECO:0000256" key="5">
    <source>
        <dbReference type="ARBA" id="ARBA00022777"/>
    </source>
</evidence>
<evidence type="ECO:0000256" key="7">
    <source>
        <dbReference type="ARBA" id="ARBA00023277"/>
    </source>
</evidence>
<dbReference type="Pfam" id="PF02782">
    <property type="entry name" value="FGGY_C"/>
    <property type="match status" value="1"/>
</dbReference>
<dbReference type="InterPro" id="IPR043129">
    <property type="entry name" value="ATPase_NBD"/>
</dbReference>
<feature type="active site" description="Proton acceptor" evidence="8">
    <location>
        <position position="240"/>
    </location>
</feature>
<dbReference type="Proteomes" id="UP000247465">
    <property type="component" value="Chromosome"/>
</dbReference>
<dbReference type="InterPro" id="IPR018484">
    <property type="entry name" value="FGGY_N"/>
</dbReference>
<dbReference type="PIRSF" id="PIRSF000538">
    <property type="entry name" value="GlpK"/>
    <property type="match status" value="1"/>
</dbReference>
<evidence type="ECO:0000313" key="13">
    <source>
        <dbReference type="EMBL" id="AWT59280.1"/>
    </source>
</evidence>
<evidence type="ECO:0000256" key="1">
    <source>
        <dbReference type="ARBA" id="ARBA00009156"/>
    </source>
</evidence>
<dbReference type="EC" id="2.7.1.17" evidence="8 10"/>
<dbReference type="HAMAP" id="MF_02220">
    <property type="entry name" value="XylB"/>
    <property type="match status" value="1"/>
</dbReference>
<dbReference type="GO" id="GO:0042732">
    <property type="term" value="P:D-xylose metabolic process"/>
    <property type="evidence" value="ECO:0007669"/>
    <property type="project" value="UniProtKB-KW"/>
</dbReference>
<keyword evidence="6 8" id="KW-0067">ATP-binding</keyword>
<dbReference type="InterPro" id="IPR050406">
    <property type="entry name" value="FGGY_Carb_Kinase"/>
</dbReference>
<dbReference type="InterPro" id="IPR006000">
    <property type="entry name" value="Xylulokinase"/>
</dbReference>
<dbReference type="EMBL" id="CP029803">
    <property type="protein sequence ID" value="AWT59280.1"/>
    <property type="molecule type" value="Genomic_DNA"/>
</dbReference>
<evidence type="ECO:0000259" key="11">
    <source>
        <dbReference type="Pfam" id="PF00370"/>
    </source>
</evidence>
<dbReference type="SUPFAM" id="SSF53067">
    <property type="entry name" value="Actin-like ATPase domain"/>
    <property type="match status" value="2"/>
</dbReference>
<dbReference type="PANTHER" id="PTHR43095">
    <property type="entry name" value="SUGAR KINASE"/>
    <property type="match status" value="1"/>
</dbReference>
<dbReference type="PANTHER" id="PTHR43095:SF5">
    <property type="entry name" value="XYLULOSE KINASE"/>
    <property type="match status" value="1"/>
</dbReference>
<dbReference type="PROSITE" id="PS00445">
    <property type="entry name" value="FGGY_KINASES_2"/>
    <property type="match status" value="1"/>
</dbReference>
<evidence type="ECO:0000256" key="4">
    <source>
        <dbReference type="ARBA" id="ARBA00022741"/>
    </source>
</evidence>
<evidence type="ECO:0000313" key="14">
    <source>
        <dbReference type="Proteomes" id="UP000247465"/>
    </source>
</evidence>
<evidence type="ECO:0000256" key="2">
    <source>
        <dbReference type="ARBA" id="ARBA00022629"/>
    </source>
</evidence>
<dbReference type="CDD" id="cd07808">
    <property type="entry name" value="ASKHA_NBD_FGGY_EcXK-like"/>
    <property type="match status" value="1"/>
</dbReference>
<dbReference type="GO" id="GO:0004856">
    <property type="term" value="F:D-xylulokinase activity"/>
    <property type="evidence" value="ECO:0007669"/>
    <property type="project" value="UniProtKB-UniRule"/>
</dbReference>
<dbReference type="InterPro" id="IPR000577">
    <property type="entry name" value="Carb_kinase_FGGY"/>
</dbReference>
<protein>
    <recommendedName>
        <fullName evidence="8 10">Xylulose kinase</fullName>
        <shortName evidence="8 10">Xylulokinase</shortName>
        <ecNumber evidence="8 10">2.7.1.17</ecNumber>
    </recommendedName>
</protein>
<accession>A0A2Z4AKN6</accession>
<evidence type="ECO:0000256" key="6">
    <source>
        <dbReference type="ARBA" id="ARBA00022840"/>
    </source>
</evidence>
<feature type="domain" description="Carbohydrate kinase FGGY C-terminal" evidence="12">
    <location>
        <begin position="257"/>
        <end position="451"/>
    </location>
</feature>
<dbReference type="NCBIfam" id="TIGR01312">
    <property type="entry name" value="XylB"/>
    <property type="match status" value="1"/>
</dbReference>
<dbReference type="InterPro" id="IPR018483">
    <property type="entry name" value="Carb_kinase_FGGY_CS"/>
</dbReference>
<evidence type="ECO:0000256" key="3">
    <source>
        <dbReference type="ARBA" id="ARBA00022679"/>
    </source>
</evidence>
<dbReference type="GO" id="GO:0005998">
    <property type="term" value="P:xylulose catabolic process"/>
    <property type="evidence" value="ECO:0007669"/>
    <property type="project" value="UniProtKB-UniRule"/>
</dbReference>
<gene>
    <name evidence="8 10 13" type="primary">xylB</name>
    <name evidence="13" type="ORF">DF168_00461</name>
</gene>
<dbReference type="GO" id="GO:0005524">
    <property type="term" value="F:ATP binding"/>
    <property type="evidence" value="ECO:0007669"/>
    <property type="project" value="UniProtKB-UniRule"/>
</dbReference>
<evidence type="ECO:0000256" key="8">
    <source>
        <dbReference type="HAMAP-Rule" id="MF_02220"/>
    </source>
</evidence>
<keyword evidence="3 8" id="KW-0808">Transferase</keyword>
<dbReference type="InterPro" id="IPR018485">
    <property type="entry name" value="FGGY_C"/>
</dbReference>
<evidence type="ECO:0000256" key="9">
    <source>
        <dbReference type="RuleBase" id="RU003733"/>
    </source>
</evidence>
<evidence type="ECO:0000256" key="10">
    <source>
        <dbReference type="RuleBase" id="RU364073"/>
    </source>
</evidence>
<keyword evidence="2 8" id="KW-0859">Xylose metabolism</keyword>
<keyword evidence="5 8" id="KW-0418">Kinase</keyword>
<sequence>MAYMIGIDVGTSSTKAVLIDELGDVLATATAKYGFVTPKPLWVESDPEDWWVATVKVIRMVLEESGIRTANISALGLTGQMHGLVMLGPMGEVLRPCIMWNDQRTSDQCVTLTKRVGESRVIKLTGNPILPGFTAPKVLWVEENEPEVFAKTTKVVLPKDYIRYKLSGEFYSDVSDASGTSFLDVAGRCWSEEMISAAKIPRKWLPEVTESPVASTKVSDAAAGITGLPEGLPIVAGAGDQAAQAVGCGIVRSGVVSATLGTSGVVFAHSDKYRVEPEGRLHSFCHAVPGKWHLMGVMLSAAGSFQWYRNAFGGEEIKREKETGENSYNLLTLEAAKIEAGSEGLIFLPYLTGERTPHPDPNAKGVFFGLTLRHTKAHFTRSVLEGVTFGLKDSVELMRGLGIEMKEVVASGGGARSSLWKQILADVFESRIVIVNATEGAAYGAALLAGVGGGLFSSVEDACNEVIRETEETVPSHNLMKYLEVYPRYRALYPLLKSEFRH</sequence>
<comment type="catalytic activity">
    <reaction evidence="8 10">
        <text>D-xylulose + ATP = D-xylulose 5-phosphate + ADP + H(+)</text>
        <dbReference type="Rhea" id="RHEA:10964"/>
        <dbReference type="ChEBI" id="CHEBI:15378"/>
        <dbReference type="ChEBI" id="CHEBI:17140"/>
        <dbReference type="ChEBI" id="CHEBI:30616"/>
        <dbReference type="ChEBI" id="CHEBI:57737"/>
        <dbReference type="ChEBI" id="CHEBI:456216"/>
        <dbReference type="EC" id="2.7.1.17"/>
    </reaction>
</comment>
<comment type="function">
    <text evidence="8">Catalyzes the phosphorylation of D-xylulose to D-xylulose 5-phosphate.</text>
</comment>
<dbReference type="AlphaFoldDB" id="A0A2Z4AKN6"/>
<organism evidence="13 14">
    <name type="scientific">Candidatus Moanibacter tarae</name>
    <dbReference type="NCBI Taxonomy" id="2200854"/>
    <lineage>
        <taxon>Bacteria</taxon>
        <taxon>Pseudomonadati</taxon>
        <taxon>Verrucomicrobiota</taxon>
        <taxon>Opitutia</taxon>
        <taxon>Puniceicoccales</taxon>
        <taxon>Puniceicoccales incertae sedis</taxon>
        <taxon>Candidatus Moanibacter</taxon>
    </lineage>
</organism>
<evidence type="ECO:0000259" key="12">
    <source>
        <dbReference type="Pfam" id="PF02782"/>
    </source>
</evidence>
<dbReference type="KEGG" id="mtar:DF168_00461"/>
<name>A0A2Z4AKN6_9BACT</name>
<reference evidence="13 14" key="1">
    <citation type="submission" date="2018-06" db="EMBL/GenBank/DDBJ databases">
        <title>Draft Genome Sequence of a Novel Marine Bacterium Related to the Verrucomicrobia.</title>
        <authorList>
            <person name="Vosseberg J."/>
            <person name="Martijn J."/>
            <person name="Ettema T.J.G."/>
        </authorList>
    </citation>
    <scope>NUCLEOTIDE SEQUENCE [LARGE SCALE GENOMIC DNA]</scope>
    <source>
        <strain evidence="13">TARA_B100001123</strain>
    </source>
</reference>
<keyword evidence="7 8" id="KW-0119">Carbohydrate metabolism</keyword>
<feature type="domain" description="Carbohydrate kinase FGGY N-terminal" evidence="11">
    <location>
        <begin position="3"/>
        <end position="247"/>
    </location>
</feature>
<dbReference type="Gene3D" id="3.30.420.40">
    <property type="match status" value="2"/>
</dbReference>
<feature type="site" description="Important for activity" evidence="8">
    <location>
        <position position="8"/>
    </location>
</feature>
<keyword evidence="4 8" id="KW-0547">Nucleotide-binding</keyword>
<dbReference type="Pfam" id="PF00370">
    <property type="entry name" value="FGGY_N"/>
    <property type="match status" value="1"/>
</dbReference>